<comment type="caution">
    <text evidence="2">The sequence shown here is derived from an EMBL/GenBank/DDBJ whole genome shotgun (WGS) entry which is preliminary data.</text>
</comment>
<dbReference type="AlphaFoldDB" id="A0A9D2SBK5"/>
<name>A0A9D2SBK5_9FIRM</name>
<feature type="region of interest" description="Disordered" evidence="1">
    <location>
        <begin position="1"/>
        <end position="57"/>
    </location>
</feature>
<organism evidence="2 3">
    <name type="scientific">Candidatus Flavonifractor intestinigallinarum</name>
    <dbReference type="NCBI Taxonomy" id="2838586"/>
    <lineage>
        <taxon>Bacteria</taxon>
        <taxon>Bacillati</taxon>
        <taxon>Bacillota</taxon>
        <taxon>Clostridia</taxon>
        <taxon>Eubacteriales</taxon>
        <taxon>Oscillospiraceae</taxon>
        <taxon>Flavonifractor</taxon>
    </lineage>
</organism>
<sequence>MAKQGMARPERTHTQPRNTEPPVPQIQGKAKHGKKQANPIIAGTSGPDLKVYHQDGP</sequence>
<accession>A0A9D2SBK5</accession>
<reference evidence="2" key="2">
    <citation type="submission" date="2021-04" db="EMBL/GenBank/DDBJ databases">
        <authorList>
            <person name="Gilroy R."/>
        </authorList>
    </citation>
    <scope>NUCLEOTIDE SEQUENCE</scope>
    <source>
        <strain evidence="2">CHK192-8294</strain>
    </source>
</reference>
<protein>
    <submittedName>
        <fullName evidence="2">Uncharacterized protein</fullName>
    </submittedName>
</protein>
<reference evidence="2" key="1">
    <citation type="journal article" date="2021" name="PeerJ">
        <title>Extensive microbial diversity within the chicken gut microbiome revealed by metagenomics and culture.</title>
        <authorList>
            <person name="Gilroy R."/>
            <person name="Ravi A."/>
            <person name="Getino M."/>
            <person name="Pursley I."/>
            <person name="Horton D.L."/>
            <person name="Alikhan N.F."/>
            <person name="Baker D."/>
            <person name="Gharbi K."/>
            <person name="Hall N."/>
            <person name="Watson M."/>
            <person name="Adriaenssens E.M."/>
            <person name="Foster-Nyarko E."/>
            <person name="Jarju S."/>
            <person name="Secka A."/>
            <person name="Antonio M."/>
            <person name="Oren A."/>
            <person name="Chaudhuri R.R."/>
            <person name="La Ragione R."/>
            <person name="Hildebrand F."/>
            <person name="Pallen M.J."/>
        </authorList>
    </citation>
    <scope>NUCLEOTIDE SEQUENCE</scope>
    <source>
        <strain evidence="2">CHK192-8294</strain>
    </source>
</reference>
<evidence type="ECO:0000256" key="1">
    <source>
        <dbReference type="SAM" id="MobiDB-lite"/>
    </source>
</evidence>
<dbReference type="EMBL" id="DWXO01000072">
    <property type="protein sequence ID" value="HJB80809.1"/>
    <property type="molecule type" value="Genomic_DNA"/>
</dbReference>
<evidence type="ECO:0000313" key="2">
    <source>
        <dbReference type="EMBL" id="HJB80809.1"/>
    </source>
</evidence>
<dbReference type="Proteomes" id="UP000823921">
    <property type="component" value="Unassembled WGS sequence"/>
</dbReference>
<gene>
    <name evidence="2" type="ORF">H9712_07470</name>
</gene>
<proteinExistence type="predicted"/>
<evidence type="ECO:0000313" key="3">
    <source>
        <dbReference type="Proteomes" id="UP000823921"/>
    </source>
</evidence>